<keyword evidence="2" id="KW-1185">Reference proteome</keyword>
<protein>
    <submittedName>
        <fullName evidence="1">Uncharacterized protein</fullName>
    </submittedName>
</protein>
<name>B0RFE9_CLASE</name>
<organism evidence="1 2">
    <name type="scientific">Clavibacter sepedonicus</name>
    <name type="common">Clavibacter michiganensis subsp. sepedonicus</name>
    <dbReference type="NCBI Taxonomy" id="31964"/>
    <lineage>
        <taxon>Bacteria</taxon>
        <taxon>Bacillati</taxon>
        <taxon>Actinomycetota</taxon>
        <taxon>Actinomycetes</taxon>
        <taxon>Micrococcales</taxon>
        <taxon>Microbacteriaceae</taxon>
        <taxon>Clavibacter</taxon>
    </lineage>
</organism>
<dbReference type="KEGG" id="cms:CMS0892"/>
<dbReference type="HOGENOM" id="CLU_148528_0_0_11"/>
<sequence>MRARARRTLHPLSAGGKALGGGGGMAFTEGVHTIHYADGRYLTGDDIARAVVECAQELARAGAAAATVTVPVWLPQGGVGSVDLLIGPASQIVAEPVGPSEDELRDPEAVERIRAHTLRARRSQPGTSVSADRQDGTAVPALEDLD</sequence>
<reference evidence="1 2" key="1">
    <citation type="journal article" date="2008" name="J. Bacteriol.">
        <title>Genome of the actinomycete plant pathogen Clavibacter michiganensis subsp. sepedonicus suggests recent niche adaptation.</title>
        <authorList>
            <person name="Bentley S.D."/>
            <person name="Corton C."/>
            <person name="Brown S.E."/>
            <person name="Barron A."/>
            <person name="Clark L."/>
            <person name="Doggett J."/>
            <person name="Harris B."/>
            <person name="Ormond D."/>
            <person name="Quail M.A."/>
            <person name="May G."/>
            <person name="Francis D."/>
            <person name="Knudson D."/>
            <person name="Parkhill J."/>
            <person name="Ishimaru C.A."/>
        </authorList>
    </citation>
    <scope>NUCLEOTIDE SEQUENCE [LARGE SCALE GENOMIC DNA]</scope>
    <source>
        <strain evidence="2">ATCC 33113 / DSM 20744 / JCM 9667 / LMG 2889 / ICMP 2535 / C-1</strain>
    </source>
</reference>
<dbReference type="AlphaFoldDB" id="B0RFE9"/>
<dbReference type="Proteomes" id="UP000001318">
    <property type="component" value="Chromosome"/>
</dbReference>
<proteinExistence type="predicted"/>
<accession>B0RFE9</accession>
<dbReference type="STRING" id="31964.CMS0892"/>
<dbReference type="EMBL" id="AM849034">
    <property type="protein sequence ID" value="CAQ01008.1"/>
    <property type="molecule type" value="Genomic_DNA"/>
</dbReference>
<evidence type="ECO:0000313" key="2">
    <source>
        <dbReference type="Proteomes" id="UP000001318"/>
    </source>
</evidence>
<dbReference type="eggNOG" id="ENOG50325QK">
    <property type="taxonomic scope" value="Bacteria"/>
</dbReference>
<gene>
    <name evidence="1" type="ordered locus">CMS0892</name>
</gene>
<evidence type="ECO:0000313" key="1">
    <source>
        <dbReference type="EMBL" id="CAQ01008.1"/>
    </source>
</evidence>